<protein>
    <recommendedName>
        <fullName evidence="3">Single-stranded DNA-binding protein</fullName>
    </recommendedName>
</protein>
<dbReference type="InterPro" id="IPR003512">
    <property type="entry name" value="Phage_M13_G5P_DNA-bd"/>
</dbReference>
<accession>A0ABV9A1A5</accession>
<evidence type="ECO:0000313" key="5">
    <source>
        <dbReference type="Proteomes" id="UP001595999"/>
    </source>
</evidence>
<sequence>MLHVRIEPEDGTVRFKTIKRKSDGQEMQLPQQTVYIYGYDRDGRVDRHPYKSQITLDKGQQPYPPGDYTVHPATSRFTIWGQATEMNLKLISIPEFISMLKQNLFVCVKEQKAA</sequence>
<dbReference type="GO" id="GO:0003677">
    <property type="term" value="F:DNA binding"/>
    <property type="evidence" value="ECO:0007669"/>
    <property type="project" value="UniProtKB-KW"/>
</dbReference>
<dbReference type="Gene3D" id="2.40.50.140">
    <property type="entry name" value="Nucleic acid-binding proteins"/>
    <property type="match status" value="1"/>
</dbReference>
<proteinExistence type="predicted"/>
<evidence type="ECO:0000256" key="2">
    <source>
        <dbReference type="ARBA" id="ARBA00023125"/>
    </source>
</evidence>
<dbReference type="RefSeq" id="WP_231464094.1">
    <property type="nucleotide sequence ID" value="NZ_JAJOHW010000119.1"/>
</dbReference>
<keyword evidence="2 4" id="KW-0238">DNA-binding</keyword>
<reference evidence="5" key="1">
    <citation type="journal article" date="2019" name="Int. J. Syst. Evol. Microbiol.">
        <title>The Global Catalogue of Microorganisms (GCM) 10K type strain sequencing project: providing services to taxonomists for standard genome sequencing and annotation.</title>
        <authorList>
            <consortium name="The Broad Institute Genomics Platform"/>
            <consortium name="The Broad Institute Genome Sequencing Center for Infectious Disease"/>
            <person name="Wu L."/>
            <person name="Ma J."/>
        </authorList>
    </citation>
    <scope>NUCLEOTIDE SEQUENCE [LARGE SCALE GENOMIC DNA]</scope>
    <source>
        <strain evidence="5">CGMCC 4.7608</strain>
    </source>
</reference>
<dbReference type="EMBL" id="JBHSEK010000028">
    <property type="protein sequence ID" value="MFC4492433.1"/>
    <property type="molecule type" value="Genomic_DNA"/>
</dbReference>
<evidence type="ECO:0000256" key="3">
    <source>
        <dbReference type="ARBA" id="ARBA00030596"/>
    </source>
</evidence>
<comment type="caution">
    <text evidence="4">The sequence shown here is derived from an EMBL/GenBank/DDBJ whole genome shotgun (WGS) entry which is preliminary data.</text>
</comment>
<evidence type="ECO:0000313" key="4">
    <source>
        <dbReference type="EMBL" id="MFC4492433.1"/>
    </source>
</evidence>
<dbReference type="SUPFAM" id="SSF50249">
    <property type="entry name" value="Nucleic acid-binding proteins"/>
    <property type="match status" value="1"/>
</dbReference>
<name>A0ABV9A1A5_9NEIS</name>
<organism evidence="4 5">
    <name type="scientific">Chromobacterium aquaticum</name>
    <dbReference type="NCBI Taxonomy" id="467180"/>
    <lineage>
        <taxon>Bacteria</taxon>
        <taxon>Pseudomonadati</taxon>
        <taxon>Pseudomonadota</taxon>
        <taxon>Betaproteobacteria</taxon>
        <taxon>Neisseriales</taxon>
        <taxon>Chromobacteriaceae</taxon>
        <taxon>Chromobacterium</taxon>
    </lineage>
</organism>
<dbReference type="Pfam" id="PF02303">
    <property type="entry name" value="Phage_DNA_bind"/>
    <property type="match status" value="1"/>
</dbReference>
<keyword evidence="1" id="KW-0235">DNA replication</keyword>
<gene>
    <name evidence="4" type="ORF">ACFO0R_22715</name>
</gene>
<dbReference type="InterPro" id="IPR012340">
    <property type="entry name" value="NA-bd_OB-fold"/>
</dbReference>
<keyword evidence="5" id="KW-1185">Reference proteome</keyword>
<evidence type="ECO:0000256" key="1">
    <source>
        <dbReference type="ARBA" id="ARBA00022705"/>
    </source>
</evidence>
<dbReference type="Proteomes" id="UP001595999">
    <property type="component" value="Unassembled WGS sequence"/>
</dbReference>